<proteinExistence type="predicted"/>
<evidence type="ECO:0000313" key="2">
    <source>
        <dbReference type="Proteomes" id="UP000221369"/>
    </source>
</evidence>
<dbReference type="InterPro" id="IPR014825">
    <property type="entry name" value="DNA_alkylation"/>
</dbReference>
<dbReference type="Pfam" id="PF08713">
    <property type="entry name" value="DNA_alkylation"/>
    <property type="match status" value="1"/>
</dbReference>
<dbReference type="PANTHER" id="PTHR41291:SF1">
    <property type="entry name" value="DNA ALKYLATION REPAIR PROTEIN"/>
    <property type="match status" value="1"/>
</dbReference>
<organism evidence="1 2">
    <name type="scientific">Paramicrobacterium agarici</name>
    <dbReference type="NCBI Taxonomy" id="630514"/>
    <lineage>
        <taxon>Bacteria</taxon>
        <taxon>Bacillati</taxon>
        <taxon>Actinomycetota</taxon>
        <taxon>Actinomycetes</taxon>
        <taxon>Micrococcales</taxon>
        <taxon>Microbacteriaceae</taxon>
        <taxon>Paramicrobacterium</taxon>
    </lineage>
</organism>
<protein>
    <submittedName>
        <fullName evidence="1">3-methyladenine DNA glycosylase AlkD</fullName>
    </submittedName>
</protein>
<sequence length="225" mass="25215">MGMTGENVADLRTELSQLEDPGLRAANERRGDDHGINLTALRSIAKRLKKQPELARELWATHETGLQLLAVLISSPRQYDSAQLDRMLREARAPKVREWFVNYVAKKSPHAEELRVSWLGADDPLVRSAGWALTSDRVVKNPDGIDLRGLLDAIELSMKTAPDPLQWQMNACLAQIGIMHPEHRTRAITIGERLEVLKDYPTPPGCTSPYAPTWIGEIVARRRDG</sequence>
<gene>
    <name evidence="1" type="ORF">ATJ78_2201</name>
</gene>
<reference evidence="1 2" key="1">
    <citation type="submission" date="2017-10" db="EMBL/GenBank/DDBJ databases">
        <title>Sequencing the genomes of 1000 actinobacteria strains.</title>
        <authorList>
            <person name="Klenk H.-P."/>
        </authorList>
    </citation>
    <scope>NUCLEOTIDE SEQUENCE [LARGE SCALE GENOMIC DNA]</scope>
    <source>
        <strain evidence="1 2">DSM 21798</strain>
    </source>
</reference>
<dbReference type="Gene3D" id="1.25.10.90">
    <property type="match status" value="1"/>
</dbReference>
<dbReference type="AlphaFoldDB" id="A0A2A9DXB9"/>
<dbReference type="EMBL" id="PDJE01000001">
    <property type="protein sequence ID" value="PFG31243.1"/>
    <property type="molecule type" value="Genomic_DNA"/>
</dbReference>
<keyword evidence="2" id="KW-1185">Reference proteome</keyword>
<accession>A0A2A9DXB9</accession>
<comment type="caution">
    <text evidence="1">The sequence shown here is derived from an EMBL/GenBank/DDBJ whole genome shotgun (WGS) entry which is preliminary data.</text>
</comment>
<dbReference type="SUPFAM" id="SSF48371">
    <property type="entry name" value="ARM repeat"/>
    <property type="match status" value="1"/>
</dbReference>
<evidence type="ECO:0000313" key="1">
    <source>
        <dbReference type="EMBL" id="PFG31243.1"/>
    </source>
</evidence>
<dbReference type="InterPro" id="IPR016024">
    <property type="entry name" value="ARM-type_fold"/>
</dbReference>
<dbReference type="CDD" id="cd06561">
    <property type="entry name" value="AlkD_like"/>
    <property type="match status" value="1"/>
</dbReference>
<name>A0A2A9DXB9_9MICO</name>
<dbReference type="PANTHER" id="PTHR41291">
    <property type="entry name" value="DNA ALKYLATION REPAIR PROTEIN"/>
    <property type="match status" value="1"/>
</dbReference>
<dbReference type="Proteomes" id="UP000221369">
    <property type="component" value="Unassembled WGS sequence"/>
</dbReference>